<reference evidence="1 2" key="1">
    <citation type="journal article" date="2018" name="Mol. Biol. Evol.">
        <title>Broad Genomic Sampling Reveals a Smut Pathogenic Ancestry of the Fungal Clade Ustilaginomycotina.</title>
        <authorList>
            <person name="Kijpornyongpan T."/>
            <person name="Mondo S.J."/>
            <person name="Barry K."/>
            <person name="Sandor L."/>
            <person name="Lee J."/>
            <person name="Lipzen A."/>
            <person name="Pangilinan J."/>
            <person name="LaButti K."/>
            <person name="Hainaut M."/>
            <person name="Henrissat B."/>
            <person name="Grigoriev I.V."/>
            <person name="Spatafora J.W."/>
            <person name="Aime M.C."/>
        </authorList>
    </citation>
    <scope>NUCLEOTIDE SEQUENCE [LARGE SCALE GENOMIC DNA]</scope>
    <source>
        <strain evidence="1 2">SA 807</strain>
    </source>
</reference>
<protein>
    <submittedName>
        <fullName evidence="1">Uncharacterized protein</fullName>
    </submittedName>
</protein>
<dbReference type="EMBL" id="KZ820394">
    <property type="protein sequence ID" value="PWN47575.1"/>
    <property type="molecule type" value="Genomic_DNA"/>
</dbReference>
<accession>A0ACD0NP29</accession>
<dbReference type="Proteomes" id="UP000245626">
    <property type="component" value="Unassembled WGS sequence"/>
</dbReference>
<evidence type="ECO:0000313" key="1">
    <source>
        <dbReference type="EMBL" id="PWN47575.1"/>
    </source>
</evidence>
<sequence>MSYFSTSPSSSSSSSSGRTTPESDPNPPPPPQPWIPSQRRSSTPQASFLPPNLCSIPFLKSMTGDQQPKSEESLEIASSSSSSSSPTSQNTNVGASSRRAGSFGSSFGSSASRFSALSSLGFNPLSHSTYTLYNNNSSKKLASAGGGGGAGGCYSSDTNELHSKIYPIASPAPPPPPPSSSTPSTSLPSTNQPTKASRKHMCFPDGMGGTMCVEVKDRPRRCS</sequence>
<proteinExistence type="predicted"/>
<evidence type="ECO:0000313" key="2">
    <source>
        <dbReference type="Proteomes" id="UP000245626"/>
    </source>
</evidence>
<keyword evidence="2" id="KW-1185">Reference proteome</keyword>
<name>A0ACD0NP29_9BASI</name>
<organism evidence="1 2">
    <name type="scientific">Violaceomyces palustris</name>
    <dbReference type="NCBI Taxonomy" id="1673888"/>
    <lineage>
        <taxon>Eukaryota</taxon>
        <taxon>Fungi</taxon>
        <taxon>Dikarya</taxon>
        <taxon>Basidiomycota</taxon>
        <taxon>Ustilaginomycotina</taxon>
        <taxon>Ustilaginomycetes</taxon>
        <taxon>Violaceomycetales</taxon>
        <taxon>Violaceomycetaceae</taxon>
        <taxon>Violaceomyces</taxon>
    </lineage>
</organism>
<gene>
    <name evidence="1" type="ORF">IE53DRAFT_390293</name>
</gene>